<feature type="region of interest" description="Disordered" evidence="9">
    <location>
        <begin position="23"/>
        <end position="60"/>
    </location>
</feature>
<gene>
    <name evidence="8" type="primary">pal</name>
    <name evidence="11" type="ORF">DFR24_1349</name>
</gene>
<dbReference type="InterPro" id="IPR039001">
    <property type="entry name" value="Pal"/>
</dbReference>
<keyword evidence="7 8" id="KW-0131">Cell cycle</keyword>
<keyword evidence="12" id="KW-1185">Reference proteome</keyword>
<evidence type="ECO:0000256" key="5">
    <source>
        <dbReference type="ARBA" id="ARBA00023237"/>
    </source>
</evidence>
<keyword evidence="3 8" id="KW-0472">Membrane</keyword>
<dbReference type="PANTHER" id="PTHR30329:SF21">
    <property type="entry name" value="LIPOPROTEIN YIAD-RELATED"/>
    <property type="match status" value="1"/>
</dbReference>
<evidence type="ECO:0000256" key="2">
    <source>
        <dbReference type="ARBA" id="ARBA00022729"/>
    </source>
</evidence>
<dbReference type="InterPro" id="IPR036737">
    <property type="entry name" value="OmpA-like_sf"/>
</dbReference>
<dbReference type="PRINTS" id="PR01021">
    <property type="entry name" value="OMPADOMAIN"/>
</dbReference>
<dbReference type="HAMAP" id="MF_02204">
    <property type="entry name" value="Pal"/>
    <property type="match status" value="1"/>
</dbReference>
<keyword evidence="4 8" id="KW-0564">Palmitate</keyword>
<dbReference type="CDD" id="cd07185">
    <property type="entry name" value="OmpA_C-like"/>
    <property type="match status" value="1"/>
</dbReference>
<evidence type="ECO:0000256" key="7">
    <source>
        <dbReference type="ARBA" id="ARBA00023306"/>
    </source>
</evidence>
<dbReference type="GO" id="GO:0009279">
    <property type="term" value="C:cell outer membrane"/>
    <property type="evidence" value="ECO:0007669"/>
    <property type="project" value="UniProtKB-SubCell"/>
</dbReference>
<keyword evidence="2 8" id="KW-0732">Signal</keyword>
<name>A0A4R7PCV1_9GAMM</name>
<evidence type="ECO:0000256" key="1">
    <source>
        <dbReference type="ARBA" id="ARBA00022618"/>
    </source>
</evidence>
<dbReference type="PROSITE" id="PS51257">
    <property type="entry name" value="PROKAR_LIPOPROTEIN"/>
    <property type="match status" value="1"/>
</dbReference>
<dbReference type="NCBIfam" id="TIGR02802">
    <property type="entry name" value="Pal_lipo"/>
    <property type="match status" value="1"/>
</dbReference>
<evidence type="ECO:0000256" key="8">
    <source>
        <dbReference type="HAMAP-Rule" id="MF_02204"/>
    </source>
</evidence>
<dbReference type="InterPro" id="IPR006665">
    <property type="entry name" value="OmpA-like"/>
</dbReference>
<comment type="subcellular location">
    <subcellularLocation>
        <location evidence="8">Cell outer membrane</location>
        <topology evidence="8">Lipid-anchor</topology>
    </subcellularLocation>
</comment>
<dbReference type="OrthoDB" id="9809164at2"/>
<dbReference type="Gene3D" id="3.30.1330.60">
    <property type="entry name" value="OmpA-like domain"/>
    <property type="match status" value="1"/>
</dbReference>
<feature type="domain" description="OmpA-like" evidence="10">
    <location>
        <begin position="59"/>
        <end position="173"/>
    </location>
</feature>
<accession>A0A4R7PCV1</accession>
<dbReference type="PROSITE" id="PS51123">
    <property type="entry name" value="OMPA_2"/>
    <property type="match status" value="1"/>
</dbReference>
<keyword evidence="5 8" id="KW-0998">Cell outer membrane</keyword>
<organism evidence="11 12">
    <name type="scientific">Panacagrimonas perspica</name>
    <dbReference type="NCBI Taxonomy" id="381431"/>
    <lineage>
        <taxon>Bacteria</taxon>
        <taxon>Pseudomonadati</taxon>
        <taxon>Pseudomonadota</taxon>
        <taxon>Gammaproteobacteria</taxon>
        <taxon>Nevskiales</taxon>
        <taxon>Nevskiaceae</taxon>
        <taxon>Panacagrimonas</taxon>
    </lineage>
</organism>
<evidence type="ECO:0000259" key="10">
    <source>
        <dbReference type="PROSITE" id="PS51123"/>
    </source>
</evidence>
<comment type="subunit">
    <text evidence="8">The Tol-Pal system is composed of five core proteins: the inner membrane proteins TolA, TolQ and TolR, the periplasmic protein TolB and the outer membrane protein Pal. They form a network linking the inner and outer membranes and the peptidoglycan layer.</text>
</comment>
<dbReference type="Proteomes" id="UP000295341">
    <property type="component" value="Unassembled WGS sequence"/>
</dbReference>
<feature type="compositionally biased region" description="Low complexity" evidence="9">
    <location>
        <begin position="28"/>
        <end position="54"/>
    </location>
</feature>
<dbReference type="Pfam" id="PF00691">
    <property type="entry name" value="OmpA"/>
    <property type="match status" value="1"/>
</dbReference>
<dbReference type="InterPro" id="IPR050330">
    <property type="entry name" value="Bact_OuterMem_StrucFunc"/>
</dbReference>
<comment type="caution">
    <text evidence="11">The sequence shown here is derived from an EMBL/GenBank/DDBJ whole genome shotgun (WGS) entry which is preliminary data.</text>
</comment>
<dbReference type="PANTHER" id="PTHR30329">
    <property type="entry name" value="STATOR ELEMENT OF FLAGELLAR MOTOR COMPLEX"/>
    <property type="match status" value="1"/>
</dbReference>
<evidence type="ECO:0000256" key="4">
    <source>
        <dbReference type="ARBA" id="ARBA00023139"/>
    </source>
</evidence>
<proteinExistence type="inferred from homology"/>
<evidence type="ECO:0000313" key="12">
    <source>
        <dbReference type="Proteomes" id="UP000295341"/>
    </source>
</evidence>
<dbReference type="InterPro" id="IPR006664">
    <property type="entry name" value="OMP_bac"/>
</dbReference>
<evidence type="ECO:0000313" key="11">
    <source>
        <dbReference type="EMBL" id="TDU31964.1"/>
    </source>
</evidence>
<reference evidence="11 12" key="1">
    <citation type="submission" date="2019-03" db="EMBL/GenBank/DDBJ databases">
        <title>Genomic Encyclopedia of Type Strains, Phase IV (KMG-IV): sequencing the most valuable type-strain genomes for metagenomic binning, comparative biology and taxonomic classification.</title>
        <authorList>
            <person name="Goeker M."/>
        </authorList>
    </citation>
    <scope>NUCLEOTIDE SEQUENCE [LARGE SCALE GENOMIC DNA]</scope>
    <source>
        <strain evidence="11 12">DSM 26377</strain>
    </source>
</reference>
<dbReference type="EMBL" id="SOBT01000008">
    <property type="protein sequence ID" value="TDU31964.1"/>
    <property type="molecule type" value="Genomic_DNA"/>
</dbReference>
<protein>
    <recommendedName>
        <fullName evidence="8">Peptidoglycan-associated lipoprotein</fullName>
        <shortName evidence="8">PAL</shortName>
    </recommendedName>
</protein>
<evidence type="ECO:0000256" key="6">
    <source>
        <dbReference type="ARBA" id="ARBA00023288"/>
    </source>
</evidence>
<evidence type="ECO:0000256" key="9">
    <source>
        <dbReference type="SAM" id="MobiDB-lite"/>
    </source>
</evidence>
<keyword evidence="1 8" id="KW-0132">Cell division</keyword>
<comment type="function">
    <text evidence="8">Part of the Tol-Pal system, which plays a role in outer membrane invagination during cell division and is important for maintaining outer membrane integrity.</text>
</comment>
<comment type="similarity">
    <text evidence="8">Belongs to the Pal lipoprotein family.</text>
</comment>
<dbReference type="AlphaFoldDB" id="A0A4R7PCV1"/>
<dbReference type="InterPro" id="IPR014169">
    <property type="entry name" value="Pal_lipo_C"/>
</dbReference>
<dbReference type="GO" id="GO:0051301">
    <property type="term" value="P:cell division"/>
    <property type="evidence" value="ECO:0007669"/>
    <property type="project" value="UniProtKB-UniRule"/>
</dbReference>
<sequence length="173" mass="17553">MFKQVVLSAVVAFGLIGAGCASKSNKNASTAGAGSSGSSLGTGGTSDLSGSGSAVGTDDTSGLSLADRTVYFAFDSSDIDGPGQAIVSRFAKYLASHPTAKLRLEGHADERGTREYNVGLGERRANAVSAALISGGASAAQINIVSYGEERAADPGHDESAWAKNRRVEIVQL</sequence>
<keyword evidence="6 8" id="KW-0449">Lipoprotein</keyword>
<dbReference type="SUPFAM" id="SSF103088">
    <property type="entry name" value="OmpA-like"/>
    <property type="match status" value="1"/>
</dbReference>
<evidence type="ECO:0000256" key="3">
    <source>
        <dbReference type="ARBA" id="ARBA00023136"/>
    </source>
</evidence>
<dbReference type="RefSeq" id="WP_133880511.1">
    <property type="nucleotide sequence ID" value="NZ_MWIN01000004.1"/>
</dbReference>